<dbReference type="OrthoDB" id="9794671at2"/>
<proteinExistence type="predicted"/>
<evidence type="ECO:0000313" key="3">
    <source>
        <dbReference type="EMBL" id="RDU22989.1"/>
    </source>
</evidence>
<dbReference type="Proteomes" id="UP000255036">
    <property type="component" value="Unassembled WGS sequence"/>
</dbReference>
<dbReference type="AlphaFoldDB" id="A0A371ATW6"/>
<keyword evidence="1" id="KW-0812">Transmembrane</keyword>
<protein>
    <submittedName>
        <fullName evidence="3">SpoIID/LytB domain-containing protein</fullName>
    </submittedName>
</protein>
<evidence type="ECO:0000259" key="2">
    <source>
        <dbReference type="Pfam" id="PF08486"/>
    </source>
</evidence>
<comment type="caution">
    <text evidence="3">The sequence shown here is derived from an EMBL/GenBank/DDBJ whole genome shotgun (WGS) entry which is preliminary data.</text>
</comment>
<dbReference type="GO" id="GO:0030435">
    <property type="term" value="P:sporulation resulting in formation of a cellular spore"/>
    <property type="evidence" value="ECO:0007669"/>
    <property type="project" value="InterPro"/>
</dbReference>
<keyword evidence="4" id="KW-1185">Reference proteome</keyword>
<dbReference type="InterPro" id="IPR013486">
    <property type="entry name" value="SpoIID/LytB"/>
</dbReference>
<dbReference type="NCBIfam" id="TIGR02669">
    <property type="entry name" value="SpoIID_LytB"/>
    <property type="match status" value="1"/>
</dbReference>
<sequence length="747" mass="86005">MKKKGFNQIVLIGFLFCIAISVFIGVKYLLEEKRQERFRISKEEMIHYLSIAYDSEKDCRNLFEKNLGNQIKWSDVGFILKSLDLTENIEISSTNLNSNDKILKEDWIPIYFEIIKKLKLEKAIRKEQIIVLHNDNKENKCTLLTDKGLYTYWDVNYFKQYGVYEVVVKGNEIVGGISDIKKESKLSNVWLASEEKGISIWLKDKKIKLNDITVKDQETNGICDLYIQNMKVKKIVKKKDVIKGKLLSFDDKQIEVEGYGTIPSEKDFRLYQIYDGIIEKEKNEMVIGDNWIEFVVADKKICAGLITQPLNMETIRVLLLNDNKEAFHDEIEISSAEPFYVIAGDKNIKYEGNEVFKIDKDTKLLDSSYLRIESGTNNGKIMVKSISRSLGEPSYEGTLEIRKKDDKLIIVNELAMENYLYGVLPSEMPSSFGKEALKVQAICARSFAYCQILNNDYAAYGAHVDDSTNYQVYNNLPTNEESIQAVDETKGLVATYNGEVVETYYFSCSSGHTTDFTTWGEEEDAAHGYLKGTYVGENIKNKEPDLSSEENFKKFIKDNGKEWFDQSGNWFRWKCKILNKDIIKRVNAKILKRYDINPKQITAQKDNEEIPIKQIKKSKEIRKIEVSKRDENGNVLELTIVEDNAKIKIKSEYNIRAILGSVIKKAENKDEDEVEINGLLPSAFFYIEPQYDENKNIESWNFAGGGHGHGIGLSQTACKAMDSKGMTFKEILNYFYNNIEIKDMYKE</sequence>
<feature type="domain" description="Sporulation stage II protein D amidase enhancer LytB N-terminal" evidence="2">
    <location>
        <begin position="405"/>
        <end position="496"/>
    </location>
</feature>
<feature type="transmembrane region" description="Helical" evidence="1">
    <location>
        <begin position="6"/>
        <end position="30"/>
    </location>
</feature>
<dbReference type="Pfam" id="PF08486">
    <property type="entry name" value="SpoIID"/>
    <property type="match status" value="1"/>
</dbReference>
<organism evidence="3 4">
    <name type="scientific">Anaerosacchariphilus polymeriproducens</name>
    <dbReference type="NCBI Taxonomy" id="1812858"/>
    <lineage>
        <taxon>Bacteria</taxon>
        <taxon>Bacillati</taxon>
        <taxon>Bacillota</taxon>
        <taxon>Clostridia</taxon>
        <taxon>Lachnospirales</taxon>
        <taxon>Lachnospiraceae</taxon>
        <taxon>Anaerosacchariphilus</taxon>
    </lineage>
</organism>
<evidence type="ECO:0000313" key="4">
    <source>
        <dbReference type="Proteomes" id="UP000255036"/>
    </source>
</evidence>
<accession>A0A371ATW6</accession>
<name>A0A371ATW6_9FIRM</name>
<dbReference type="RefSeq" id="WP_115482331.1">
    <property type="nucleotide sequence ID" value="NZ_QRCT01000034.1"/>
</dbReference>
<gene>
    <name evidence="3" type="ORF">DWV06_11505</name>
</gene>
<reference evidence="3 4" key="1">
    <citation type="submission" date="2018-07" db="EMBL/GenBank/DDBJ databases">
        <title>Anaerosacharophilus polymeroproducens gen. nov. sp. nov., an anaerobic bacterium isolated from salt field.</title>
        <authorList>
            <person name="Kim W."/>
            <person name="Yang S.-H."/>
            <person name="Oh J."/>
            <person name="Lee J.-H."/>
            <person name="Kwon K.K."/>
        </authorList>
    </citation>
    <scope>NUCLEOTIDE SEQUENCE [LARGE SCALE GENOMIC DNA]</scope>
    <source>
        <strain evidence="3 4">MCWD5</strain>
    </source>
</reference>
<evidence type="ECO:0000256" key="1">
    <source>
        <dbReference type="SAM" id="Phobius"/>
    </source>
</evidence>
<keyword evidence="1" id="KW-1133">Transmembrane helix</keyword>
<dbReference type="EMBL" id="QRCT01000034">
    <property type="protein sequence ID" value="RDU22989.1"/>
    <property type="molecule type" value="Genomic_DNA"/>
</dbReference>
<dbReference type="InterPro" id="IPR013693">
    <property type="entry name" value="SpoIID/LytB_N"/>
</dbReference>
<keyword evidence="1" id="KW-0472">Membrane</keyword>